<dbReference type="Pfam" id="PF03160">
    <property type="entry name" value="Calx-beta"/>
    <property type="match status" value="1"/>
</dbReference>
<dbReference type="InterPro" id="IPR022385">
    <property type="entry name" value="Rhs_assc_core"/>
</dbReference>
<keyword evidence="1" id="KW-0732">Signal</keyword>
<feature type="non-terminal residue" evidence="6">
    <location>
        <position position="1"/>
    </location>
</feature>
<feature type="domain" description="PKD" evidence="4">
    <location>
        <begin position="1842"/>
        <end position="1893"/>
    </location>
</feature>
<dbReference type="SUPFAM" id="SSF82171">
    <property type="entry name" value="DPP6 N-terminal domain-like"/>
    <property type="match status" value="1"/>
</dbReference>
<dbReference type="GO" id="GO:0016020">
    <property type="term" value="C:membrane"/>
    <property type="evidence" value="ECO:0007669"/>
    <property type="project" value="InterPro"/>
</dbReference>
<dbReference type="Pfam" id="PF00094">
    <property type="entry name" value="VWD"/>
    <property type="match status" value="1"/>
</dbReference>
<keyword evidence="3" id="KW-0106">Calcium</keyword>
<evidence type="ECO:0000313" key="6">
    <source>
        <dbReference type="EMBL" id="TXI26293.1"/>
    </source>
</evidence>
<dbReference type="PROSITE" id="PS51233">
    <property type="entry name" value="VWFD"/>
    <property type="match status" value="1"/>
</dbReference>
<dbReference type="InterPro" id="IPR013783">
    <property type="entry name" value="Ig-like_fold"/>
</dbReference>
<feature type="domain" description="VWFD" evidence="5">
    <location>
        <begin position="1449"/>
        <end position="1635"/>
    </location>
</feature>
<dbReference type="PANTHER" id="PTHR32305:SF15">
    <property type="entry name" value="PROTEIN RHSA-RELATED"/>
    <property type="match status" value="1"/>
</dbReference>
<dbReference type="SUPFAM" id="SSF49299">
    <property type="entry name" value="PKD domain"/>
    <property type="match status" value="1"/>
</dbReference>
<dbReference type="EMBL" id="SSFX01000105">
    <property type="protein sequence ID" value="TXI26293.1"/>
    <property type="molecule type" value="Genomic_DNA"/>
</dbReference>
<keyword evidence="2" id="KW-0677">Repeat</keyword>
<evidence type="ECO:0000256" key="1">
    <source>
        <dbReference type="ARBA" id="ARBA00022729"/>
    </source>
</evidence>
<dbReference type="Gene3D" id="2.60.40.2030">
    <property type="match status" value="2"/>
</dbReference>
<evidence type="ECO:0000259" key="4">
    <source>
        <dbReference type="PROSITE" id="PS50093"/>
    </source>
</evidence>
<dbReference type="Gene3D" id="2.60.40.10">
    <property type="entry name" value="Immunoglobulins"/>
    <property type="match status" value="1"/>
</dbReference>
<evidence type="ECO:0000256" key="2">
    <source>
        <dbReference type="ARBA" id="ARBA00022737"/>
    </source>
</evidence>
<dbReference type="Gene3D" id="2.180.10.10">
    <property type="entry name" value="RHS repeat-associated core"/>
    <property type="match status" value="3"/>
</dbReference>
<dbReference type="InterPro" id="IPR001846">
    <property type="entry name" value="VWF_type-D"/>
</dbReference>
<proteinExistence type="predicted"/>
<dbReference type="PANTHER" id="PTHR32305">
    <property type="match status" value="1"/>
</dbReference>
<reference evidence="6 7" key="1">
    <citation type="submission" date="2018-09" db="EMBL/GenBank/DDBJ databases">
        <title>Metagenome Assembled Genomes from an Advanced Water Purification Facility.</title>
        <authorList>
            <person name="Stamps B.W."/>
            <person name="Spear J.R."/>
        </authorList>
    </citation>
    <scope>NUCLEOTIDE SEQUENCE [LARGE SCALE GENOMIC DNA]</scope>
    <source>
        <strain evidence="6">Bin_54_1</strain>
    </source>
</reference>
<accession>A0A5C7VP48</accession>
<dbReference type="InterPro" id="IPR056823">
    <property type="entry name" value="TEN-like_YD-shell"/>
</dbReference>
<evidence type="ECO:0000259" key="5">
    <source>
        <dbReference type="PROSITE" id="PS51233"/>
    </source>
</evidence>
<dbReference type="SMART" id="SM00216">
    <property type="entry name" value="VWD"/>
    <property type="match status" value="1"/>
</dbReference>
<dbReference type="Pfam" id="PF17963">
    <property type="entry name" value="Big_9"/>
    <property type="match status" value="1"/>
</dbReference>
<dbReference type="Proteomes" id="UP000321055">
    <property type="component" value="Unassembled WGS sequence"/>
</dbReference>
<dbReference type="CDD" id="cd00146">
    <property type="entry name" value="PKD"/>
    <property type="match status" value="1"/>
</dbReference>
<comment type="caution">
    <text evidence="6">The sequence shown here is derived from an EMBL/GenBank/DDBJ whole genome shotgun (WGS) entry which is preliminary data.</text>
</comment>
<evidence type="ECO:0000313" key="7">
    <source>
        <dbReference type="Proteomes" id="UP000321055"/>
    </source>
</evidence>
<dbReference type="GO" id="GO:0007154">
    <property type="term" value="P:cell communication"/>
    <property type="evidence" value="ECO:0007669"/>
    <property type="project" value="InterPro"/>
</dbReference>
<dbReference type="InterPro" id="IPR003644">
    <property type="entry name" value="Calx_beta"/>
</dbReference>
<dbReference type="InterPro" id="IPR000601">
    <property type="entry name" value="PKD_dom"/>
</dbReference>
<evidence type="ECO:0000256" key="3">
    <source>
        <dbReference type="ARBA" id="ARBA00022837"/>
    </source>
</evidence>
<protein>
    <recommendedName>
        <fullName evidence="8">PKD domain-containing protein</fullName>
    </recommendedName>
</protein>
<dbReference type="InterPro" id="IPR050708">
    <property type="entry name" value="T6SS_VgrG/RHS"/>
</dbReference>
<dbReference type="SUPFAM" id="SSF141072">
    <property type="entry name" value="CalX-like"/>
    <property type="match status" value="2"/>
</dbReference>
<dbReference type="NCBIfam" id="TIGR01643">
    <property type="entry name" value="YD_repeat_2x"/>
    <property type="match status" value="10"/>
</dbReference>
<dbReference type="Pfam" id="PF25023">
    <property type="entry name" value="TEN_YD-shell"/>
    <property type="match status" value="3"/>
</dbReference>
<dbReference type="InterPro" id="IPR038081">
    <property type="entry name" value="CalX-like_sf"/>
</dbReference>
<dbReference type="PROSITE" id="PS50093">
    <property type="entry name" value="PKD"/>
    <property type="match status" value="1"/>
</dbReference>
<dbReference type="Gene3D" id="2.60.40.2810">
    <property type="match status" value="1"/>
</dbReference>
<name>A0A5C7VP48_9PROT</name>
<evidence type="ECO:0008006" key="8">
    <source>
        <dbReference type="Google" id="ProtNLM"/>
    </source>
</evidence>
<dbReference type="InterPro" id="IPR006530">
    <property type="entry name" value="YD"/>
</dbReference>
<organism evidence="6 7">
    <name type="scientific">Nitrosomonas oligotropha</name>
    <dbReference type="NCBI Taxonomy" id="42354"/>
    <lineage>
        <taxon>Bacteria</taxon>
        <taxon>Pseudomonadati</taxon>
        <taxon>Pseudomonadota</taxon>
        <taxon>Betaproteobacteria</taxon>
        <taxon>Nitrosomonadales</taxon>
        <taxon>Nitrosomonadaceae</taxon>
        <taxon>Nitrosomonas</taxon>
    </lineage>
</organism>
<dbReference type="SMART" id="SM00237">
    <property type="entry name" value="Calx_beta"/>
    <property type="match status" value="1"/>
</dbReference>
<dbReference type="InterPro" id="IPR035986">
    <property type="entry name" value="PKD_dom_sf"/>
</dbReference>
<dbReference type="NCBIfam" id="TIGR03696">
    <property type="entry name" value="Rhs_assc_core"/>
    <property type="match status" value="1"/>
</dbReference>
<dbReference type="Pfam" id="PF18911">
    <property type="entry name" value="PKD_4"/>
    <property type="match status" value="1"/>
</dbReference>
<gene>
    <name evidence="6" type="ORF">E6Q60_12835</name>
</gene>
<sequence length="2121" mass="223524">NITLQWRSLPGTADQSDLSSGAFDNGTLTIAAGQTSALISVRINGDSGAEVDESVILELTNIKGAEFAGGVNQLRAMGIVLDDDGADEKRALLVNDPVLKEGDSGTQQAVFTVKLSRPAATDLAFDYQTIDGSALAGEDYVAASGSLTFLAGQTEATVSIAVNGDYNLESDESFVFSLTPRDSGESITAFATISTDDFQNPPLAVRDSYTVLSGSTLNVNAATGLLANDSDIEGDPLTALLTNAPKRGSLELNADGSFSYTPNPSFFGTDSFSYRASDGIGLSAPVDVVINVNPTGSSTSAITGSLIVPDSLNPGGIGTSQFTYVNNSSASISSALIFVQATGGGLLADPLTGEFSDSIFLLGLGDGVGAIDGAETGTLNFTTKMADVPKGSMTVSASVADPSQTIDWIALEAELKPEWLSDNQWHRIFNNFRSEVGINVSGLIETLAENGHYLASLGIRNDSAATALAFELEQAGDFGSLIERSTEGTAGTGWSFLGDLKLDITTDGVAVLRGSTDLSTLFTLNARDSAYYTVSASVDQAVNLDGHLLGAAPPLHPVFSKNIDGSYSSSGNMDGTLIHIADGFKLEQSNGNALFFNHSGAFVKATALNGLEATASYDASGRIIGFTGPNGNALMINRDASGNVLSVTDANGQTISLSYSDSDNQLVSATSSAGTANFTYDANGNLNRTTAAGGANIAYTYDTAGRLATTSVADGLETISFNYDDLGGYTITDGAGRTAHISFAPGGQAATITDGAGALTSLIYGAQGNLTGMKLPDGSTIAFTFDAQGRPISFTDANGATLAYSYHDKLNVPVSFTDANGATRHFAYDDKGQLTQATWVDGSHLDFAFDASGNVTGFINRRGNSASYDYDARGQLIGQSAGTSGPTSYTYDASGRMMTATTADGTTSLTYDTAGRITEIEYPNGRSLSYTYDAGGLRTSMTDQDGKAQLYQYDTAGRLVNLSNNTGTLVGYTYDAAGNLIREDNGNGTATTYSYDVAGRLKEIINWDAHGSENSHYTYSYDSAGNRIGMETSDGTWAYGYDATGQLTSAQFTSTRVGLPDKSIEYTYDAAGNRVNQIEDGVTTHYTANALNQYQTAGDANLSYDTDGNLISKTDSSGAWHYAYDMENRLVSVTTPAGDVTQYEYDVFGNRSATIENGVRTEYLIDPFGFGNVVDEYAHDGSMIASYANGLGLASRIAGDGSTAYYDVDGVGSVTGMTDSTGSLVNQYDYTPFGTELFKNETIDNPYEFNGALGVSEEANGLNFMRARFYDSEMGRFLSEDPLWINGDVGNLYRFANNNSITFVDPTGRFLEYEHVNLDSEKSYLPPAPLTPQYTVLERLNDIAQGLVKYGVGYLSAGLGAAINVESGFFNAAGFVGRFIYGKGFGLAREGIYDIVGAIKGIKISPPPFGSNFLSPDPADRDDDGIPDVGSGISYFPPVSDIIDGESAPRASSDGDPHLRTFDGYSYDFQAVGEFTLVRGTDPDLEIQVRQQSWGSRTDVSINAAVAMQIGDDVVGIYKGQPNLVNINGEFVPIADGETISIGGGSIYRQGIVYIVTNEHGDGLWARVTSNHLNLRTFLSNDRNGEITGLLGNHDGIRINDIALADGTPLTDPITAEDLYGTFADSWRVTPETSLFVYADGESTETFTNRDFPAHVITVNDLDPVVRTAAEDIVRGIGLTEGTIEFENAVLDVALTGLIEFAEAALEGSQAFESAAGLSLTTGGNASMPEGNMFNRLISITDDADADNDGRTYRINWGDGSAIETGVIAAGTFNFSINHQFVDGNASYPVNITVADGADDSATQQFTINVNDVAPTIALSGAPSVNEGSNYLLHLGAVTDPGSDTVSSYIVNWGDGSSNTFANAGDVAHVYSAVGSHTITVDLTDEDGMYSSAGNLAVLVNDVTPPETVRIGDAPLFIPSSKPNAWSDAWTNEAIRISHKANYLNPVETWSSSTLNGVKPNVLAGGDIFMGDLGVSGQALKTSAIAQEIDGTEALRFDLAKAATSVTIDLNAFNVDQSGRNFEAGRLQLLDSFGSVVDELTFNANASGISKTITLDHVDGFTSAILTAGVYNDDEFVFGGFADASGHYWSNPVNYGHGGIWDGSDFLVSAIEFEFSSASLI</sequence>